<feature type="region of interest" description="Disordered" evidence="9">
    <location>
        <begin position="320"/>
        <end position="344"/>
    </location>
</feature>
<keyword evidence="8" id="KW-0175">Coiled coil</keyword>
<evidence type="ECO:0000256" key="2">
    <source>
        <dbReference type="ARBA" id="ARBA00007374"/>
    </source>
</evidence>
<dbReference type="InterPro" id="IPR023575">
    <property type="entry name" value="Ribosomal_uS19_SF"/>
</dbReference>
<keyword evidence="4 7" id="KW-0418">Kinase</keyword>
<name>A0A0L1JDJ7_ASPN3</name>
<dbReference type="Proteomes" id="UP000037505">
    <property type="component" value="Unassembled WGS sequence"/>
</dbReference>
<keyword evidence="5" id="KW-0689">Ribosomal protein</keyword>
<keyword evidence="11" id="KW-1185">Reference proteome</keyword>
<feature type="compositionally biased region" description="Acidic residues" evidence="9">
    <location>
        <begin position="331"/>
        <end position="342"/>
    </location>
</feature>
<dbReference type="PROSITE" id="PS00323">
    <property type="entry name" value="RIBOSOMAL_S19"/>
    <property type="match status" value="1"/>
</dbReference>
<dbReference type="GO" id="GO:0006412">
    <property type="term" value="P:translation"/>
    <property type="evidence" value="ECO:0007669"/>
    <property type="project" value="InterPro"/>
</dbReference>
<keyword evidence="3 7" id="KW-0808">Transferase</keyword>
<dbReference type="SUPFAM" id="SSF54570">
    <property type="entry name" value="Ribosomal protein S19"/>
    <property type="match status" value="1"/>
</dbReference>
<dbReference type="STRING" id="1509407.A0A0L1JDJ7"/>
<dbReference type="Pfam" id="PF00203">
    <property type="entry name" value="Ribosomal_S19"/>
    <property type="match status" value="1"/>
</dbReference>
<accession>A0A0L1JDJ7</accession>
<keyword evidence="6" id="KW-0687">Ribonucleoprotein</keyword>
<dbReference type="PRINTS" id="PR00975">
    <property type="entry name" value="RIBOSOMALS19"/>
</dbReference>
<dbReference type="HAMAP" id="MF_00531">
    <property type="entry name" value="Ribosomal_uS19"/>
    <property type="match status" value="1"/>
</dbReference>
<proteinExistence type="inferred from homology"/>
<evidence type="ECO:0000256" key="4">
    <source>
        <dbReference type="ARBA" id="ARBA00022777"/>
    </source>
</evidence>
<evidence type="ECO:0000256" key="8">
    <source>
        <dbReference type="SAM" id="Coils"/>
    </source>
</evidence>
<dbReference type="GO" id="GO:0005840">
    <property type="term" value="C:ribosome"/>
    <property type="evidence" value="ECO:0007669"/>
    <property type="project" value="UniProtKB-KW"/>
</dbReference>
<dbReference type="GO" id="GO:0000824">
    <property type="term" value="F:inositol-1,4,5,6-tetrakisphosphate 3-kinase activity"/>
    <property type="evidence" value="ECO:0007669"/>
    <property type="project" value="TreeGrafter"/>
</dbReference>
<dbReference type="InterPro" id="IPR002222">
    <property type="entry name" value="Ribosomal_uS19"/>
</dbReference>
<evidence type="ECO:0000313" key="10">
    <source>
        <dbReference type="EMBL" id="KNG89806.1"/>
    </source>
</evidence>
<dbReference type="GO" id="GO:0046854">
    <property type="term" value="P:phosphatidylinositol phosphate biosynthetic process"/>
    <property type="evidence" value="ECO:0007669"/>
    <property type="project" value="TreeGrafter"/>
</dbReference>
<dbReference type="EMBL" id="JNOM01000024">
    <property type="protein sequence ID" value="KNG89806.1"/>
    <property type="molecule type" value="Genomic_DNA"/>
</dbReference>
<dbReference type="GO" id="GO:1990904">
    <property type="term" value="C:ribonucleoprotein complex"/>
    <property type="evidence" value="ECO:0007669"/>
    <property type="project" value="UniProtKB-KW"/>
</dbReference>
<dbReference type="AlphaFoldDB" id="A0A0L1JDJ7"/>
<feature type="coiled-coil region" evidence="8">
    <location>
        <begin position="270"/>
        <end position="297"/>
    </location>
</feature>
<evidence type="ECO:0000256" key="1">
    <source>
        <dbReference type="ARBA" id="ARBA00007345"/>
    </source>
</evidence>
<dbReference type="GO" id="GO:0005634">
    <property type="term" value="C:nucleus"/>
    <property type="evidence" value="ECO:0007669"/>
    <property type="project" value="TreeGrafter"/>
</dbReference>
<dbReference type="EC" id="2.7.-.-" evidence="7"/>
<evidence type="ECO:0000256" key="5">
    <source>
        <dbReference type="ARBA" id="ARBA00022980"/>
    </source>
</evidence>
<dbReference type="GO" id="GO:0032958">
    <property type="term" value="P:inositol phosphate biosynthetic process"/>
    <property type="evidence" value="ECO:0007669"/>
    <property type="project" value="InterPro"/>
</dbReference>
<evidence type="ECO:0000313" key="11">
    <source>
        <dbReference type="Proteomes" id="UP000037505"/>
    </source>
</evidence>
<dbReference type="GO" id="GO:0003723">
    <property type="term" value="F:RNA binding"/>
    <property type="evidence" value="ECO:0007669"/>
    <property type="project" value="InterPro"/>
</dbReference>
<evidence type="ECO:0000256" key="3">
    <source>
        <dbReference type="ARBA" id="ARBA00022679"/>
    </source>
</evidence>
<sequence>MPSSSRSDSSKARKLDNDSFVAFDHAAAGHEGVRCTPSGSFIAKPCTPAEVAFYESCALHPAFAEFIPTYIGSLTSAEGQQQPLALASAQPGAIVLPSSDSSEVSTAVATPQPNGGANAPDAPATVEQNWVPSGGKKIDTGLSIVLENVACGFKRPNVLDVKLGARLWADDAPLAKRAKLDSVSKETTSSSLGFRIAGMKVWTGVNGENDEGGKTDPYATKYEGSEGVKGEVIEKDGYRRYDKWYGRAFSDKNVKEGFETFLAGAKAGSVDRSKLIARRLADELKNLQEVLESEESRMYSASVLIVYEGDPEAMEIALEEEKKVKENPKEDPEEEEEDDESFELQLQQDGSFPVVDLPIQKDGLPQQAINISIDPETIQLGDSDIEEDEEEPPKVHDLRLIDFAHASWTPGQGPDENLLKGVRSLVTFLNELATETPLRTICTGTIATAKPNPAAANKMFPTRALLGRSVWKGPNIVPLPLPRKLPPPPGTPPIKTQKRGATILPNFVGLRFSVHNGKNYQDVLITEEMVGRKLGEYVATRKRFTYKQSKNK</sequence>
<dbReference type="Gene3D" id="3.30.470.160">
    <property type="entry name" value="Inositol polyphosphate kinase"/>
    <property type="match status" value="1"/>
</dbReference>
<comment type="similarity">
    <text evidence="2 7">Belongs to the inositol phosphokinase (IPK) family.</text>
</comment>
<dbReference type="RefSeq" id="XP_015410729.1">
    <property type="nucleotide sequence ID" value="XM_015548116.1"/>
</dbReference>
<reference evidence="10 11" key="1">
    <citation type="submission" date="2014-06" db="EMBL/GenBank/DDBJ databases">
        <title>The Genome of the Aflatoxigenic Filamentous Fungus Aspergillus nomius.</title>
        <authorList>
            <person name="Moore M.G."/>
            <person name="Shannon B.M."/>
            <person name="Brian M.M."/>
        </authorList>
    </citation>
    <scope>NUCLEOTIDE SEQUENCE [LARGE SCALE GENOMIC DNA]</scope>
    <source>
        <strain evidence="10 11">NRRL 13137</strain>
    </source>
</reference>
<gene>
    <name evidence="10" type="ORF">ANOM_002859</name>
</gene>
<dbReference type="OrthoDB" id="338650at2759"/>
<evidence type="ECO:0000256" key="6">
    <source>
        <dbReference type="ARBA" id="ARBA00023274"/>
    </source>
</evidence>
<dbReference type="GO" id="GO:0003735">
    <property type="term" value="F:structural constituent of ribosome"/>
    <property type="evidence" value="ECO:0007669"/>
    <property type="project" value="InterPro"/>
</dbReference>
<dbReference type="Pfam" id="PF03770">
    <property type="entry name" value="IPK"/>
    <property type="match status" value="1"/>
</dbReference>
<evidence type="ECO:0000256" key="9">
    <source>
        <dbReference type="SAM" id="MobiDB-lite"/>
    </source>
</evidence>
<feature type="compositionally biased region" description="Basic and acidic residues" evidence="9">
    <location>
        <begin position="320"/>
        <end position="330"/>
    </location>
</feature>
<dbReference type="Gene3D" id="3.30.860.10">
    <property type="entry name" value="30s Ribosomal Protein S19, Chain A"/>
    <property type="match status" value="1"/>
</dbReference>
<dbReference type="GO" id="GO:0005737">
    <property type="term" value="C:cytoplasm"/>
    <property type="evidence" value="ECO:0007669"/>
    <property type="project" value="TreeGrafter"/>
</dbReference>
<comment type="caution">
    <text evidence="10">The sequence shown here is derived from an EMBL/GenBank/DDBJ whole genome shotgun (WGS) entry which is preliminary data.</text>
</comment>
<dbReference type="SUPFAM" id="SSF56104">
    <property type="entry name" value="SAICAR synthase-like"/>
    <property type="match status" value="1"/>
</dbReference>
<evidence type="ECO:0000256" key="7">
    <source>
        <dbReference type="RuleBase" id="RU363090"/>
    </source>
</evidence>
<dbReference type="GeneID" id="26804663"/>
<comment type="similarity">
    <text evidence="1">Belongs to the universal ribosomal protein uS19 family.</text>
</comment>
<dbReference type="PANTHER" id="PTHR12400">
    <property type="entry name" value="INOSITOL POLYPHOSPHATE KINASE"/>
    <property type="match status" value="1"/>
</dbReference>
<dbReference type="PANTHER" id="PTHR12400:SF103">
    <property type="entry name" value="INOSITOL POLYPHOSPHATE MULTIKINASE"/>
    <property type="match status" value="1"/>
</dbReference>
<dbReference type="InterPro" id="IPR038286">
    <property type="entry name" value="IPK_sf"/>
</dbReference>
<organism evidence="10 11">
    <name type="scientific">Aspergillus nomiae NRRL (strain ATCC 15546 / NRRL 13137 / CBS 260.88 / M93)</name>
    <dbReference type="NCBI Taxonomy" id="1509407"/>
    <lineage>
        <taxon>Eukaryota</taxon>
        <taxon>Fungi</taxon>
        <taxon>Dikarya</taxon>
        <taxon>Ascomycota</taxon>
        <taxon>Pezizomycotina</taxon>
        <taxon>Eurotiomycetes</taxon>
        <taxon>Eurotiomycetidae</taxon>
        <taxon>Eurotiales</taxon>
        <taxon>Aspergillaceae</taxon>
        <taxon>Aspergillus</taxon>
        <taxon>Aspergillus subgen. Circumdati</taxon>
    </lineage>
</organism>
<dbReference type="InterPro" id="IPR020934">
    <property type="entry name" value="Ribosomal_uS19_CS"/>
</dbReference>
<dbReference type="GO" id="GO:0008440">
    <property type="term" value="F:inositol-1,4,5-trisphosphate 3-kinase activity"/>
    <property type="evidence" value="ECO:0007669"/>
    <property type="project" value="TreeGrafter"/>
</dbReference>
<protein>
    <recommendedName>
        <fullName evidence="7">Kinase</fullName>
        <ecNumber evidence="7">2.7.-.-</ecNumber>
    </recommendedName>
</protein>
<dbReference type="InterPro" id="IPR005522">
    <property type="entry name" value="IPK"/>
</dbReference>